<dbReference type="GO" id="GO:0043021">
    <property type="term" value="F:ribonucleoprotein complex binding"/>
    <property type="evidence" value="ECO:0007669"/>
    <property type="project" value="TreeGrafter"/>
</dbReference>
<protein>
    <submittedName>
        <fullName evidence="6">(raccoon dog) hypothetical protein</fullName>
    </submittedName>
</protein>
<keyword evidence="7" id="KW-1185">Reference proteome</keyword>
<dbReference type="GO" id="GO:0030295">
    <property type="term" value="F:protein kinase activator activity"/>
    <property type="evidence" value="ECO:0007669"/>
    <property type="project" value="TreeGrafter"/>
</dbReference>
<feature type="compositionally biased region" description="Acidic residues" evidence="5">
    <location>
        <begin position="83"/>
        <end position="95"/>
    </location>
</feature>
<name>A0A811XZH1_NYCPR</name>
<feature type="region of interest" description="Disordered" evidence="5">
    <location>
        <begin position="49"/>
        <end position="101"/>
    </location>
</feature>
<organism evidence="6 7">
    <name type="scientific">Nyctereutes procyonoides</name>
    <name type="common">Raccoon dog</name>
    <name type="synonym">Canis procyonoides</name>
    <dbReference type="NCBI Taxonomy" id="34880"/>
    <lineage>
        <taxon>Eukaryota</taxon>
        <taxon>Metazoa</taxon>
        <taxon>Chordata</taxon>
        <taxon>Craniata</taxon>
        <taxon>Vertebrata</taxon>
        <taxon>Euteleostomi</taxon>
        <taxon>Mammalia</taxon>
        <taxon>Eutheria</taxon>
        <taxon>Laurasiatheria</taxon>
        <taxon>Carnivora</taxon>
        <taxon>Caniformia</taxon>
        <taxon>Canidae</taxon>
        <taxon>Nyctereutes</taxon>
    </lineage>
</organism>
<evidence type="ECO:0000313" key="7">
    <source>
        <dbReference type="Proteomes" id="UP000645828"/>
    </source>
</evidence>
<dbReference type="GO" id="GO:0002181">
    <property type="term" value="P:cytoplasmic translation"/>
    <property type="evidence" value="ECO:0007669"/>
    <property type="project" value="TreeGrafter"/>
</dbReference>
<dbReference type="EMBL" id="CAJHUB010000657">
    <property type="protein sequence ID" value="CAD7670343.1"/>
    <property type="molecule type" value="Genomic_DNA"/>
</dbReference>
<dbReference type="PANTHER" id="PTHR45696">
    <property type="entry name" value="60S ACIDIC RIBOSOMAL PROTEIN P1"/>
    <property type="match status" value="1"/>
</dbReference>
<dbReference type="Pfam" id="PF00428">
    <property type="entry name" value="Ribosomal_60s"/>
    <property type="match status" value="1"/>
</dbReference>
<evidence type="ECO:0000256" key="1">
    <source>
        <dbReference type="ARBA" id="ARBA00003362"/>
    </source>
</evidence>
<dbReference type="Gene3D" id="1.10.10.1410">
    <property type="match status" value="1"/>
</dbReference>
<comment type="caution">
    <text evidence="6">The sequence shown here is derived from an EMBL/GenBank/DDBJ whole genome shotgun (WGS) entry which is preliminary data.</text>
</comment>
<reference evidence="6" key="1">
    <citation type="submission" date="2020-12" db="EMBL/GenBank/DDBJ databases">
        <authorList>
            <consortium name="Molecular Ecology Group"/>
        </authorList>
    </citation>
    <scope>NUCLEOTIDE SEQUENCE</scope>
    <source>
        <strain evidence="6">TBG_1078</strain>
    </source>
</reference>
<proteinExistence type="inferred from homology"/>
<comment type="function">
    <text evidence="1">Plays an important role in the elongation step of protein synthesis.</text>
</comment>
<dbReference type="GO" id="GO:0003735">
    <property type="term" value="F:structural constituent of ribosome"/>
    <property type="evidence" value="ECO:0007669"/>
    <property type="project" value="TreeGrafter"/>
</dbReference>
<sequence length="101" mass="10485">MASFSELASIDSALILHDDEVTVMEDKTKALLMLAKASADVNIKSLTCKIGTPGSTPAADAGPAGVPAPSTMASPPEEKEAEPKEEESEEADDDMGFGLFD</sequence>
<evidence type="ECO:0000256" key="4">
    <source>
        <dbReference type="ARBA" id="ARBA00023274"/>
    </source>
</evidence>
<dbReference type="PANTHER" id="PTHR45696:SF10">
    <property type="entry name" value="LARGE RIBOSOMAL SUBUNIT PROTEIN P1"/>
    <property type="match status" value="1"/>
</dbReference>
<dbReference type="AlphaFoldDB" id="A0A811XZH1"/>
<evidence type="ECO:0000256" key="5">
    <source>
        <dbReference type="SAM" id="MobiDB-lite"/>
    </source>
</evidence>
<feature type="compositionally biased region" description="Low complexity" evidence="5">
    <location>
        <begin position="57"/>
        <end position="75"/>
    </location>
</feature>
<dbReference type="Proteomes" id="UP000645828">
    <property type="component" value="Unassembled WGS sequence"/>
</dbReference>
<gene>
    <name evidence="6" type="ORF">NYPRO_LOCUS3138</name>
</gene>
<dbReference type="InterPro" id="IPR038716">
    <property type="entry name" value="P1/P2_N_sf"/>
</dbReference>
<keyword evidence="3" id="KW-0689">Ribosomal protein</keyword>
<evidence type="ECO:0000313" key="6">
    <source>
        <dbReference type="EMBL" id="CAD7670343.1"/>
    </source>
</evidence>
<comment type="similarity">
    <text evidence="2">Belongs to the eukaryotic ribosomal protein P1/P2 family.</text>
</comment>
<dbReference type="GO" id="GO:0022625">
    <property type="term" value="C:cytosolic large ribosomal subunit"/>
    <property type="evidence" value="ECO:0007669"/>
    <property type="project" value="TreeGrafter"/>
</dbReference>
<accession>A0A811XZH1</accession>
<evidence type="ECO:0000256" key="3">
    <source>
        <dbReference type="ARBA" id="ARBA00022980"/>
    </source>
</evidence>
<keyword evidence="4" id="KW-0687">Ribonucleoprotein</keyword>
<evidence type="ECO:0000256" key="2">
    <source>
        <dbReference type="ARBA" id="ARBA00005436"/>
    </source>
</evidence>